<name>A0A8H6Y3E8_9AGAR</name>
<comment type="caution">
    <text evidence="2">The sequence shown here is derived from an EMBL/GenBank/DDBJ whole genome shotgun (WGS) entry which is preliminary data.</text>
</comment>
<dbReference type="EMBL" id="JACAZI010000009">
    <property type="protein sequence ID" value="KAF7352583.1"/>
    <property type="molecule type" value="Genomic_DNA"/>
</dbReference>
<keyword evidence="3" id="KW-1185">Reference proteome</keyword>
<sequence>MGRSPTKVVITADTVVDLAKSALVPIRCDALMPSKPGATGASTTTSCAQELNSWRLLLRHQYKKHSSKRKGAAFPYTCGLSRCSAHLHQSLDALKNHVEMSHMKNVSLPCPFTNCKPHVYDFGRPMQHNMFSKEKDLIAHLEQDHSELIGRELDLCSDLLLPSWEPRPPVRLLAPPPDLPFGKIPMAKLRLEGITPRRMRPGLFPRVDADGASSSSNRLAPPPLTRTPTPSLTLIPATPKTPSSRRPLLPTSSVISIASTERESEPQYDCVDLPVVNVDPHTGAMARYESEARNLLNFHLHPHHVNRVPIVDILAPSSIVVRKLDAEFDRAELARALPMPQAPMAELPPPPTPIFYEALRHQVFADYAKGEGAVSDSASSVPLG</sequence>
<evidence type="ECO:0000313" key="3">
    <source>
        <dbReference type="Proteomes" id="UP000620124"/>
    </source>
</evidence>
<proteinExistence type="predicted"/>
<evidence type="ECO:0000313" key="2">
    <source>
        <dbReference type="EMBL" id="KAF7352583.1"/>
    </source>
</evidence>
<organism evidence="2 3">
    <name type="scientific">Mycena venus</name>
    <dbReference type="NCBI Taxonomy" id="2733690"/>
    <lineage>
        <taxon>Eukaryota</taxon>
        <taxon>Fungi</taxon>
        <taxon>Dikarya</taxon>
        <taxon>Basidiomycota</taxon>
        <taxon>Agaricomycotina</taxon>
        <taxon>Agaricomycetes</taxon>
        <taxon>Agaricomycetidae</taxon>
        <taxon>Agaricales</taxon>
        <taxon>Marasmiineae</taxon>
        <taxon>Mycenaceae</taxon>
        <taxon>Mycena</taxon>
    </lineage>
</organism>
<dbReference type="OrthoDB" id="2576496at2759"/>
<evidence type="ECO:0000256" key="1">
    <source>
        <dbReference type="SAM" id="MobiDB-lite"/>
    </source>
</evidence>
<feature type="compositionally biased region" description="Low complexity" evidence="1">
    <location>
        <begin position="226"/>
        <end position="251"/>
    </location>
</feature>
<protein>
    <recommendedName>
        <fullName evidence="4">C2H2-type domain-containing protein</fullName>
    </recommendedName>
</protein>
<reference evidence="2" key="1">
    <citation type="submission" date="2020-05" db="EMBL/GenBank/DDBJ databases">
        <title>Mycena genomes resolve the evolution of fungal bioluminescence.</title>
        <authorList>
            <person name="Tsai I.J."/>
        </authorList>
    </citation>
    <scope>NUCLEOTIDE SEQUENCE</scope>
    <source>
        <strain evidence="2">CCC161011</strain>
    </source>
</reference>
<dbReference type="AlphaFoldDB" id="A0A8H6Y3E8"/>
<gene>
    <name evidence="2" type="ORF">MVEN_01223800</name>
</gene>
<accession>A0A8H6Y3E8</accession>
<dbReference type="Proteomes" id="UP000620124">
    <property type="component" value="Unassembled WGS sequence"/>
</dbReference>
<evidence type="ECO:0008006" key="4">
    <source>
        <dbReference type="Google" id="ProtNLM"/>
    </source>
</evidence>
<feature type="region of interest" description="Disordered" evidence="1">
    <location>
        <begin position="200"/>
        <end position="251"/>
    </location>
</feature>